<keyword evidence="20" id="KW-1185">Reference proteome</keyword>
<evidence type="ECO:0000256" key="2">
    <source>
        <dbReference type="ARBA" id="ARBA00004167"/>
    </source>
</evidence>
<keyword evidence="9 15" id="KW-0863">Zinc-finger</keyword>
<dbReference type="OrthoDB" id="8062037at2759"/>
<evidence type="ECO:0000256" key="11">
    <source>
        <dbReference type="ARBA" id="ARBA00022833"/>
    </source>
</evidence>
<evidence type="ECO:0000256" key="5">
    <source>
        <dbReference type="ARBA" id="ARBA00022679"/>
    </source>
</evidence>
<dbReference type="PROSITE" id="PS50089">
    <property type="entry name" value="ZF_RING_2"/>
    <property type="match status" value="1"/>
</dbReference>
<keyword evidence="8 17" id="KW-0732">Signal</keyword>
<dbReference type="GO" id="GO:0016020">
    <property type="term" value="C:membrane"/>
    <property type="evidence" value="ECO:0007669"/>
    <property type="project" value="UniProtKB-SubCell"/>
</dbReference>
<keyword evidence="13 16" id="KW-0472">Membrane</keyword>
<dbReference type="PANTHER" id="PTHR46539">
    <property type="entry name" value="E3 UBIQUITIN-PROTEIN LIGASE ATL42"/>
    <property type="match status" value="1"/>
</dbReference>
<evidence type="ECO:0000256" key="8">
    <source>
        <dbReference type="ARBA" id="ARBA00022729"/>
    </source>
</evidence>
<dbReference type="CDD" id="cd16461">
    <property type="entry name" value="RING-H2_EL5-like"/>
    <property type="match status" value="1"/>
</dbReference>
<name>A0A2U1LGA8_ARTAN</name>
<keyword evidence="10" id="KW-0833">Ubl conjugation pathway</keyword>
<evidence type="ECO:0000256" key="13">
    <source>
        <dbReference type="ARBA" id="ARBA00023136"/>
    </source>
</evidence>
<organism evidence="19 20">
    <name type="scientific">Artemisia annua</name>
    <name type="common">Sweet wormwood</name>
    <dbReference type="NCBI Taxonomy" id="35608"/>
    <lineage>
        <taxon>Eukaryota</taxon>
        <taxon>Viridiplantae</taxon>
        <taxon>Streptophyta</taxon>
        <taxon>Embryophyta</taxon>
        <taxon>Tracheophyta</taxon>
        <taxon>Spermatophyta</taxon>
        <taxon>Magnoliopsida</taxon>
        <taxon>eudicotyledons</taxon>
        <taxon>Gunneridae</taxon>
        <taxon>Pentapetalae</taxon>
        <taxon>asterids</taxon>
        <taxon>campanulids</taxon>
        <taxon>Asterales</taxon>
        <taxon>Asteraceae</taxon>
        <taxon>Asteroideae</taxon>
        <taxon>Anthemideae</taxon>
        <taxon>Artemisiinae</taxon>
        <taxon>Artemisia</taxon>
    </lineage>
</organism>
<feature type="transmembrane region" description="Helical" evidence="16">
    <location>
        <begin position="46"/>
        <end position="69"/>
    </location>
</feature>
<feature type="signal peptide" evidence="17">
    <location>
        <begin position="1"/>
        <end position="27"/>
    </location>
</feature>
<evidence type="ECO:0000256" key="7">
    <source>
        <dbReference type="ARBA" id="ARBA00022723"/>
    </source>
</evidence>
<comment type="caution">
    <text evidence="19">The sequence shown here is derived from an EMBL/GenBank/DDBJ whole genome shotgun (WGS) entry which is preliminary data.</text>
</comment>
<keyword evidence="12 16" id="KW-1133">Transmembrane helix</keyword>
<dbReference type="InterPro" id="IPR013083">
    <property type="entry name" value="Znf_RING/FYVE/PHD"/>
</dbReference>
<reference evidence="19 20" key="1">
    <citation type="journal article" date="2018" name="Mol. Plant">
        <title>The genome of Artemisia annua provides insight into the evolution of Asteraceae family and artemisinin biosynthesis.</title>
        <authorList>
            <person name="Shen Q."/>
            <person name="Zhang L."/>
            <person name="Liao Z."/>
            <person name="Wang S."/>
            <person name="Yan T."/>
            <person name="Shi P."/>
            <person name="Liu M."/>
            <person name="Fu X."/>
            <person name="Pan Q."/>
            <person name="Wang Y."/>
            <person name="Lv Z."/>
            <person name="Lu X."/>
            <person name="Zhang F."/>
            <person name="Jiang W."/>
            <person name="Ma Y."/>
            <person name="Chen M."/>
            <person name="Hao X."/>
            <person name="Li L."/>
            <person name="Tang Y."/>
            <person name="Lv G."/>
            <person name="Zhou Y."/>
            <person name="Sun X."/>
            <person name="Brodelius P.E."/>
            <person name="Rose J.K.C."/>
            <person name="Tang K."/>
        </authorList>
    </citation>
    <scope>NUCLEOTIDE SEQUENCE [LARGE SCALE GENOMIC DNA]</scope>
    <source>
        <strain evidence="20">cv. Huhao1</strain>
        <tissue evidence="19">Leaf</tissue>
    </source>
</reference>
<evidence type="ECO:0000256" key="16">
    <source>
        <dbReference type="SAM" id="Phobius"/>
    </source>
</evidence>
<dbReference type="Pfam" id="PF13639">
    <property type="entry name" value="zf-RING_2"/>
    <property type="match status" value="1"/>
</dbReference>
<evidence type="ECO:0000313" key="19">
    <source>
        <dbReference type="EMBL" id="PWA48013.1"/>
    </source>
</evidence>
<evidence type="ECO:0000256" key="15">
    <source>
        <dbReference type="PROSITE-ProRule" id="PRU00175"/>
    </source>
</evidence>
<evidence type="ECO:0000256" key="12">
    <source>
        <dbReference type="ARBA" id="ARBA00022989"/>
    </source>
</evidence>
<comment type="similarity">
    <text evidence="14">Belongs to the RING-type zinc finger family. ATL subfamily.</text>
</comment>
<evidence type="ECO:0000256" key="10">
    <source>
        <dbReference type="ARBA" id="ARBA00022786"/>
    </source>
</evidence>
<evidence type="ECO:0000256" key="17">
    <source>
        <dbReference type="SAM" id="SignalP"/>
    </source>
</evidence>
<dbReference type="FunFam" id="3.30.40.10:FF:000285">
    <property type="entry name" value="RING-H2 finger protein ATL43"/>
    <property type="match status" value="1"/>
</dbReference>
<keyword evidence="6 16" id="KW-0812">Transmembrane</keyword>
<evidence type="ECO:0000313" key="20">
    <source>
        <dbReference type="Proteomes" id="UP000245207"/>
    </source>
</evidence>
<dbReference type="SUPFAM" id="SSF57850">
    <property type="entry name" value="RING/U-box"/>
    <property type="match status" value="1"/>
</dbReference>
<dbReference type="EMBL" id="PKPP01009543">
    <property type="protein sequence ID" value="PWA48013.1"/>
    <property type="molecule type" value="Genomic_DNA"/>
</dbReference>
<dbReference type="Gene3D" id="3.30.40.10">
    <property type="entry name" value="Zinc/RING finger domain, C3HC4 (zinc finger)"/>
    <property type="match status" value="1"/>
</dbReference>
<feature type="chain" id="PRO_5015513287" description="RING-type E3 ubiquitin transferase" evidence="17">
    <location>
        <begin position="28"/>
        <end position="340"/>
    </location>
</feature>
<accession>A0A2U1LGA8</accession>
<evidence type="ECO:0000256" key="4">
    <source>
        <dbReference type="ARBA" id="ARBA00012483"/>
    </source>
</evidence>
<dbReference type="PANTHER" id="PTHR46539:SF1">
    <property type="entry name" value="E3 UBIQUITIN-PROTEIN LIGASE ATL42"/>
    <property type="match status" value="1"/>
</dbReference>
<comment type="catalytic activity">
    <reaction evidence="1">
        <text>S-ubiquitinyl-[E2 ubiquitin-conjugating enzyme]-L-cysteine + [acceptor protein]-L-lysine = [E2 ubiquitin-conjugating enzyme]-L-cysteine + N(6)-ubiquitinyl-[acceptor protein]-L-lysine.</text>
        <dbReference type="EC" id="2.3.2.27"/>
    </reaction>
</comment>
<dbReference type="SMART" id="SM00184">
    <property type="entry name" value="RING"/>
    <property type="match status" value="1"/>
</dbReference>
<keyword evidence="7" id="KW-0479">Metal-binding</keyword>
<evidence type="ECO:0000256" key="14">
    <source>
        <dbReference type="ARBA" id="ARBA00024209"/>
    </source>
</evidence>
<evidence type="ECO:0000256" key="1">
    <source>
        <dbReference type="ARBA" id="ARBA00000900"/>
    </source>
</evidence>
<sequence length="340" mass="38188">MNFPANTPKTLFCVIIFLIIFPNSSLSQNVTKSSNSSDSISKLKPVIALVVGLIFCIGLTLICVILIYINCCHISSSIRLEHFGNLPRARSKSSGIDKKIIESLPYFKFSTLKGLKNGLECSVCLAAFEDVEILRMLPKCKHAFHIECIDKWLEKNSSCPLCRFEVVMDDIALFMNSNSLRFKLSGPSSLGLYIEREGSARFGTNIENDEILHKFNHRIVVCDDGYADRDPMMLQTRWSNLSSSDLSFLKSEMITSESSNRFDHHISVEIDANPGGTRESEAGPRVSCGRRSVSEIMVYPRVLQGEARAHEERLKKLRLFIARKTIDRFANKEISSCSSS</sequence>
<evidence type="ECO:0000256" key="9">
    <source>
        <dbReference type="ARBA" id="ARBA00022771"/>
    </source>
</evidence>
<keyword evidence="5" id="KW-0808">Transferase</keyword>
<dbReference type="EC" id="2.3.2.27" evidence="4"/>
<dbReference type="Proteomes" id="UP000245207">
    <property type="component" value="Unassembled WGS sequence"/>
</dbReference>
<dbReference type="GO" id="GO:0061630">
    <property type="term" value="F:ubiquitin protein ligase activity"/>
    <property type="evidence" value="ECO:0007669"/>
    <property type="project" value="UniProtKB-EC"/>
</dbReference>
<dbReference type="GO" id="GO:0008270">
    <property type="term" value="F:zinc ion binding"/>
    <property type="evidence" value="ECO:0007669"/>
    <property type="project" value="UniProtKB-KW"/>
</dbReference>
<gene>
    <name evidence="19" type="ORF">CTI12_AA495680</name>
</gene>
<proteinExistence type="inferred from homology"/>
<evidence type="ECO:0000256" key="6">
    <source>
        <dbReference type="ARBA" id="ARBA00022692"/>
    </source>
</evidence>
<protein>
    <recommendedName>
        <fullName evidence="4">RING-type E3 ubiquitin transferase</fullName>
        <ecNumber evidence="4">2.3.2.27</ecNumber>
    </recommendedName>
</protein>
<comment type="pathway">
    <text evidence="3">Protein modification; protein ubiquitination.</text>
</comment>
<feature type="domain" description="RING-type" evidence="18">
    <location>
        <begin position="121"/>
        <end position="163"/>
    </location>
</feature>
<comment type="subcellular location">
    <subcellularLocation>
        <location evidence="2">Membrane</location>
        <topology evidence="2">Single-pass membrane protein</topology>
    </subcellularLocation>
</comment>
<evidence type="ECO:0000259" key="18">
    <source>
        <dbReference type="PROSITE" id="PS50089"/>
    </source>
</evidence>
<evidence type="ECO:0000256" key="3">
    <source>
        <dbReference type="ARBA" id="ARBA00004906"/>
    </source>
</evidence>
<keyword evidence="11" id="KW-0862">Zinc</keyword>
<dbReference type="InterPro" id="IPR001841">
    <property type="entry name" value="Znf_RING"/>
</dbReference>
<dbReference type="AlphaFoldDB" id="A0A2U1LGA8"/>